<proteinExistence type="predicted"/>
<reference evidence="1 2" key="1">
    <citation type="journal article" date="2014" name="Genome Announc.">
        <title>Genome Sequence of Youngiibacter fragilis, the Type Strain of the Genus Youngiibacter.</title>
        <authorList>
            <person name="Wawrik C.B."/>
            <person name="Callaghan A.V."/>
            <person name="Stamps B.W."/>
            <person name="Wawrik B."/>
        </authorList>
    </citation>
    <scope>NUCLEOTIDE SEQUENCE [LARGE SCALE GENOMIC DNA]</scope>
    <source>
        <strain evidence="1 2">232.1</strain>
    </source>
</reference>
<dbReference type="InterPro" id="IPR054199">
    <property type="entry name" value="DUF6904"/>
</dbReference>
<gene>
    <name evidence="1" type="ORF">T472_0216170</name>
</gene>
<keyword evidence="2" id="KW-1185">Reference proteome</keyword>
<accession>V7I2N9</accession>
<comment type="caution">
    <text evidence="1">The sequence shown here is derived from an EMBL/GenBank/DDBJ whole genome shotgun (WGS) entry which is preliminary data.</text>
</comment>
<dbReference type="RefSeq" id="WP_023385262.1">
    <property type="nucleotide sequence ID" value="NZ_AXUN02000205.1"/>
</dbReference>
<dbReference type="eggNOG" id="ENOG502Z97S">
    <property type="taxonomic scope" value="Bacteria"/>
</dbReference>
<evidence type="ECO:0000313" key="1">
    <source>
        <dbReference type="EMBL" id="ETA79551.1"/>
    </source>
</evidence>
<dbReference type="AlphaFoldDB" id="V7I2N9"/>
<organism evidence="1 2">
    <name type="scientific">Youngiibacter fragilis 232.1</name>
    <dbReference type="NCBI Taxonomy" id="994573"/>
    <lineage>
        <taxon>Bacteria</taxon>
        <taxon>Bacillati</taxon>
        <taxon>Bacillota</taxon>
        <taxon>Clostridia</taxon>
        <taxon>Eubacteriales</taxon>
        <taxon>Clostridiaceae</taxon>
        <taxon>Youngiibacter</taxon>
    </lineage>
</organism>
<evidence type="ECO:0000313" key="2">
    <source>
        <dbReference type="Proteomes" id="UP000017747"/>
    </source>
</evidence>
<dbReference type="OrthoDB" id="1999450at2"/>
<sequence length="256" mass="29992">MIKVENTPSYTGVKISGDYNDLYSLVEALHEICDIGDDRRLTNYRCITTRVLGLCYDIRHAFQGDREVELVDNGMDEDKMKWHNMVVPKVNVCYSCNSLYPEMFYIMIALNSLVELRIRNLTKTGYIFNEAFDRKVIWDKSIANVRMLQAAFTECIKGTITQMSYARWLNFMNRKYSYITSLSTQYLDLLNTEYVSLTKEKRIKNISAFAKRIAEFENDSDHQKIKNEVWEAARQYGCPPDEIVIRGIDYPDEIVW</sequence>
<name>V7I2N9_9CLOT</name>
<protein>
    <submittedName>
        <fullName evidence="1">Uncharacterized protein</fullName>
    </submittedName>
</protein>
<dbReference type="Pfam" id="PF21845">
    <property type="entry name" value="DUF6904"/>
    <property type="match status" value="1"/>
</dbReference>
<dbReference type="EMBL" id="AXUN02000205">
    <property type="protein sequence ID" value="ETA79551.1"/>
    <property type="molecule type" value="Genomic_DNA"/>
</dbReference>
<dbReference type="Proteomes" id="UP000017747">
    <property type="component" value="Unassembled WGS sequence"/>
</dbReference>
<dbReference type="STRING" id="994573.T472_0216170"/>